<organism evidence="1">
    <name type="scientific">Phenylobacterium glaciei</name>
    <dbReference type="NCBI Taxonomy" id="2803784"/>
    <lineage>
        <taxon>Bacteria</taxon>
        <taxon>Pseudomonadati</taxon>
        <taxon>Pseudomonadota</taxon>
        <taxon>Alphaproteobacteria</taxon>
        <taxon>Caulobacterales</taxon>
        <taxon>Caulobacteraceae</taxon>
        <taxon>Phenylobacterium</taxon>
    </lineage>
</organism>
<dbReference type="AlphaFoldDB" id="A0A974P5Y0"/>
<gene>
    <name evidence="1" type="ORF">JKL49_11820</name>
</gene>
<name>A0A974P5Y0_9CAUL</name>
<reference evidence="1" key="1">
    <citation type="submission" date="2021-01" db="EMBL/GenBank/DDBJ databases">
        <title>Genome sequence of Phenylobacterium sp. 20VBR1 isolated from a valley glaceir, Ny-Alesund, Svalbard.</title>
        <authorList>
            <person name="Thomas F.A."/>
            <person name="Krishnan K.P."/>
            <person name="Sinha R.K."/>
        </authorList>
    </citation>
    <scope>NUCLEOTIDE SEQUENCE</scope>
    <source>
        <strain evidence="1">20VBR1</strain>
    </source>
</reference>
<accession>A0A974P5Y0</accession>
<protein>
    <submittedName>
        <fullName evidence="1">DUF4304 domain-containing protein</fullName>
    </submittedName>
</protein>
<proteinExistence type="predicted"/>
<dbReference type="EMBL" id="CP068570">
    <property type="protein sequence ID" value="QQZ51607.1"/>
    <property type="molecule type" value="Genomic_DNA"/>
</dbReference>
<sequence length="71" mass="7893">MSRKTYPGALAEALAPLGFKREGMDLSRRHDDLLEQVNVQVSQIAGVTANLWTRNLATEDLHRQVFSAAAR</sequence>
<evidence type="ECO:0000313" key="1">
    <source>
        <dbReference type="EMBL" id="QQZ51607.1"/>
    </source>
</evidence>